<keyword evidence="3" id="KW-0808">Transferase</keyword>
<gene>
    <name evidence="6" type="ORF">UFOPK2254_00544</name>
</gene>
<dbReference type="SUPFAM" id="SSF53328">
    <property type="entry name" value="Formyltransferase"/>
    <property type="match status" value="1"/>
</dbReference>
<organism evidence="6">
    <name type="scientific">freshwater metagenome</name>
    <dbReference type="NCBI Taxonomy" id="449393"/>
    <lineage>
        <taxon>unclassified sequences</taxon>
        <taxon>metagenomes</taxon>
        <taxon>ecological metagenomes</taxon>
    </lineage>
</organism>
<proteinExistence type="inferred from homology"/>
<dbReference type="NCBIfam" id="TIGR00639">
    <property type="entry name" value="PurN"/>
    <property type="match status" value="1"/>
</dbReference>
<dbReference type="EMBL" id="CAEZWO010000039">
    <property type="protein sequence ID" value="CAB4657769.1"/>
    <property type="molecule type" value="Genomic_DNA"/>
</dbReference>
<accession>A0A6J6LB95</accession>
<evidence type="ECO:0000256" key="3">
    <source>
        <dbReference type="ARBA" id="ARBA00022679"/>
    </source>
</evidence>
<dbReference type="PANTHER" id="PTHR43369:SF2">
    <property type="entry name" value="PHOSPHORIBOSYLGLYCINAMIDE FORMYLTRANSFERASE"/>
    <property type="match status" value="1"/>
</dbReference>
<protein>
    <recommendedName>
        <fullName evidence="2">phosphoribosylglycinamide formyltransferase 1</fullName>
        <ecNumber evidence="2">2.1.2.2</ecNumber>
    </recommendedName>
</protein>
<dbReference type="InterPro" id="IPR004607">
    <property type="entry name" value="GART"/>
</dbReference>
<dbReference type="CDD" id="cd08645">
    <property type="entry name" value="FMT_core_GART"/>
    <property type="match status" value="1"/>
</dbReference>
<keyword evidence="4" id="KW-0658">Purine biosynthesis</keyword>
<dbReference type="Gene3D" id="3.40.50.170">
    <property type="entry name" value="Formyl transferase, N-terminal domain"/>
    <property type="match status" value="1"/>
</dbReference>
<dbReference type="Pfam" id="PF00551">
    <property type="entry name" value="Formyl_trans_N"/>
    <property type="match status" value="1"/>
</dbReference>
<evidence type="ECO:0000256" key="2">
    <source>
        <dbReference type="ARBA" id="ARBA00012254"/>
    </source>
</evidence>
<evidence type="ECO:0000259" key="5">
    <source>
        <dbReference type="Pfam" id="PF00551"/>
    </source>
</evidence>
<dbReference type="InterPro" id="IPR036477">
    <property type="entry name" value="Formyl_transf_N_sf"/>
</dbReference>
<dbReference type="PANTHER" id="PTHR43369">
    <property type="entry name" value="PHOSPHORIBOSYLGLYCINAMIDE FORMYLTRANSFERASE"/>
    <property type="match status" value="1"/>
</dbReference>
<dbReference type="GO" id="GO:0006189">
    <property type="term" value="P:'de novo' IMP biosynthetic process"/>
    <property type="evidence" value="ECO:0007669"/>
    <property type="project" value="InterPro"/>
</dbReference>
<dbReference type="GO" id="GO:0005829">
    <property type="term" value="C:cytosol"/>
    <property type="evidence" value="ECO:0007669"/>
    <property type="project" value="TreeGrafter"/>
</dbReference>
<dbReference type="AlphaFoldDB" id="A0A6J6LB95"/>
<dbReference type="EC" id="2.1.2.2" evidence="2"/>
<reference evidence="6" key="1">
    <citation type="submission" date="2020-05" db="EMBL/GenBank/DDBJ databases">
        <authorList>
            <person name="Chiriac C."/>
            <person name="Salcher M."/>
            <person name="Ghai R."/>
            <person name="Kavagutti S V."/>
        </authorList>
    </citation>
    <scope>NUCLEOTIDE SEQUENCE</scope>
</reference>
<evidence type="ECO:0000256" key="4">
    <source>
        <dbReference type="ARBA" id="ARBA00022755"/>
    </source>
</evidence>
<feature type="domain" description="Formyl transferase N-terminal" evidence="5">
    <location>
        <begin position="4"/>
        <end position="178"/>
    </location>
</feature>
<dbReference type="GO" id="GO:0004644">
    <property type="term" value="F:phosphoribosylglycinamide formyltransferase activity"/>
    <property type="evidence" value="ECO:0007669"/>
    <property type="project" value="UniProtKB-EC"/>
</dbReference>
<evidence type="ECO:0000256" key="1">
    <source>
        <dbReference type="ARBA" id="ARBA00005054"/>
    </source>
</evidence>
<dbReference type="InterPro" id="IPR002376">
    <property type="entry name" value="Formyl_transf_N"/>
</dbReference>
<name>A0A6J6LB95_9ZZZZ</name>
<dbReference type="HAMAP" id="MF_01930">
    <property type="entry name" value="PurN"/>
    <property type="match status" value="1"/>
</dbReference>
<evidence type="ECO:0000313" key="6">
    <source>
        <dbReference type="EMBL" id="CAB4657769.1"/>
    </source>
</evidence>
<comment type="pathway">
    <text evidence="1">Purine metabolism; IMP biosynthesis via de novo pathway; N(2)-formyl-N(1)-(5-phospho-D-ribosyl)glycinamide from N(1)-(5-phospho-D-ribosyl)glycinamide (10-formyl THF route): step 1/1.</text>
</comment>
<sequence>MVARLVVLASGSGSLFQAIMDSVDKGELAAEIVGVISDQPHAQVLRRASNSSIPTYILPMTDDRSQWDQQIFDLVSTLKPTLVVSAGFMRILNPDFVSNFKVINSHPALLPNFPGAHAVRDALAAGAKKTGTTVHWVDSGMDTGEIIAQASVDILPEDDEASLHERIKILERGLIVATISKLLPSLERKSV</sequence>